<dbReference type="RefSeq" id="WP_045271014.1">
    <property type="nucleotide sequence ID" value="NZ_JYIX01000028.1"/>
</dbReference>
<feature type="domain" description="DUF402" evidence="1">
    <location>
        <begin position="134"/>
        <end position="187"/>
    </location>
</feature>
<sequence length="213" mass="23688">MTPERPAFGTEIVFQWRKWDGSPHWRHECVYLGADEWGDWVGQPGGWGSARPGRTFTASGSNVTLVPPSGDYALTVNRDHPKGMRIYIDLAWDLRSSNPGGDSSEDLGDRIPGAIEDSGSLLEVAGAPVLFSGIDMDLDVVRIEGERGTWIDDEDEWDEHRVQYGYPADVQRRLEALAADLEQRVRAQLPPFDDATADVWLDRLETLALPARG</sequence>
<reference evidence="2 3" key="1">
    <citation type="submission" date="2015-02" db="EMBL/GenBank/DDBJ databases">
        <title>Draft genome sequences of ten Microbacterium spp. with emphasis on heavy metal contaminated environments.</title>
        <authorList>
            <person name="Corretto E."/>
        </authorList>
    </citation>
    <scope>NUCLEOTIDE SEQUENCE [LARGE SCALE GENOMIC DNA]</scope>
    <source>
        <strain evidence="2 3">ARN176</strain>
    </source>
</reference>
<dbReference type="PATRIC" id="fig|582680.6.peg.906"/>
<protein>
    <recommendedName>
        <fullName evidence="1">DUF402 domain-containing protein</fullName>
    </recommendedName>
</protein>
<dbReference type="InterPro" id="IPR007295">
    <property type="entry name" value="DUF402"/>
</dbReference>
<gene>
    <name evidence="2" type="ORF">RS86_00881</name>
</gene>
<dbReference type="Pfam" id="PF04167">
    <property type="entry name" value="DUF402"/>
    <property type="match status" value="1"/>
</dbReference>
<dbReference type="InterPro" id="IPR035930">
    <property type="entry name" value="FomD-like_sf"/>
</dbReference>
<dbReference type="Proteomes" id="UP000033740">
    <property type="component" value="Unassembled WGS sequence"/>
</dbReference>
<evidence type="ECO:0000313" key="3">
    <source>
        <dbReference type="Proteomes" id="UP000033740"/>
    </source>
</evidence>
<dbReference type="AlphaFoldDB" id="A0A0F0LQ48"/>
<accession>A0A0F0LQ48</accession>
<evidence type="ECO:0000313" key="2">
    <source>
        <dbReference type="EMBL" id="KJL34395.1"/>
    </source>
</evidence>
<organism evidence="2 3">
    <name type="scientific">Microbacterium azadirachtae</name>
    <dbReference type="NCBI Taxonomy" id="582680"/>
    <lineage>
        <taxon>Bacteria</taxon>
        <taxon>Bacillati</taxon>
        <taxon>Actinomycetota</taxon>
        <taxon>Actinomycetes</taxon>
        <taxon>Micrococcales</taxon>
        <taxon>Microbacteriaceae</taxon>
        <taxon>Microbacterium</taxon>
    </lineage>
</organism>
<comment type="caution">
    <text evidence="2">The sequence shown here is derived from an EMBL/GenBank/DDBJ whole genome shotgun (WGS) entry which is preliminary data.</text>
</comment>
<dbReference type="EMBL" id="JYIX01000028">
    <property type="protein sequence ID" value="KJL34395.1"/>
    <property type="molecule type" value="Genomic_DNA"/>
</dbReference>
<dbReference type="Gene3D" id="2.40.380.10">
    <property type="entry name" value="FomD-like"/>
    <property type="match status" value="1"/>
</dbReference>
<keyword evidence="3" id="KW-1185">Reference proteome</keyword>
<proteinExistence type="predicted"/>
<dbReference type="STRING" id="582680.RS86_00881"/>
<evidence type="ECO:0000259" key="1">
    <source>
        <dbReference type="Pfam" id="PF04167"/>
    </source>
</evidence>
<name>A0A0F0LQ48_9MICO</name>